<evidence type="ECO:0000313" key="6">
    <source>
        <dbReference type="EMBL" id="BBZ33599.1"/>
    </source>
</evidence>
<gene>
    <name evidence="6" type="ORF">MCNF_22040</name>
</gene>
<dbReference type="EMBL" id="AP022612">
    <property type="protein sequence ID" value="BBZ33599.1"/>
    <property type="molecule type" value="Genomic_DNA"/>
</dbReference>
<dbReference type="PANTHER" id="PTHR42847">
    <property type="entry name" value="ALKANESULFONATE MONOOXYGENASE"/>
    <property type="match status" value="1"/>
</dbReference>
<reference evidence="6" key="1">
    <citation type="journal article" date="2019" name="Emerg. Microbes Infect.">
        <title>Comprehensive subspecies identification of 175 nontuberculous mycobacteria species based on 7547 genomic profiles.</title>
        <authorList>
            <person name="Matsumoto Y."/>
            <person name="Kinjo T."/>
            <person name="Motooka D."/>
            <person name="Nabeya D."/>
            <person name="Jung N."/>
            <person name="Uechi K."/>
            <person name="Horii T."/>
            <person name="Iida T."/>
            <person name="Fujita J."/>
            <person name="Nakamura S."/>
        </authorList>
    </citation>
    <scope>NUCLEOTIDE SEQUENCE [LARGE SCALE GENOMIC DNA]</scope>
    <source>
        <strain evidence="6">JCM 13671</strain>
    </source>
</reference>
<keyword evidence="2" id="KW-0288">FMN</keyword>
<dbReference type="SUPFAM" id="SSF51679">
    <property type="entry name" value="Bacterial luciferase-like"/>
    <property type="match status" value="1"/>
</dbReference>
<dbReference type="Proteomes" id="UP000466931">
    <property type="component" value="Chromosome"/>
</dbReference>
<dbReference type="RefSeq" id="WP_407663221.1">
    <property type="nucleotide sequence ID" value="NZ_AP022612.1"/>
</dbReference>
<dbReference type="AlphaFoldDB" id="A0A7I7XWD9"/>
<proteinExistence type="predicted"/>
<evidence type="ECO:0000256" key="1">
    <source>
        <dbReference type="ARBA" id="ARBA00022630"/>
    </source>
</evidence>
<dbReference type="InterPro" id="IPR050172">
    <property type="entry name" value="SsuD_RutA_monooxygenase"/>
</dbReference>
<dbReference type="InterPro" id="IPR019952">
    <property type="entry name" value="F420_OxRdatse_Rv1855c_pred"/>
</dbReference>
<reference evidence="6" key="2">
    <citation type="submission" date="2020-02" db="EMBL/GenBank/DDBJ databases">
        <authorList>
            <person name="Matsumoto Y."/>
            <person name="Motooka D."/>
            <person name="Nakamura S."/>
        </authorList>
    </citation>
    <scope>NUCLEOTIDE SEQUENCE</scope>
    <source>
        <strain evidence="6">JCM 13671</strain>
    </source>
</reference>
<accession>A0A7I7XWD9</accession>
<feature type="domain" description="Luciferase-like" evidence="5">
    <location>
        <begin position="62"/>
        <end position="279"/>
    </location>
</feature>
<organism evidence="6 7">
    <name type="scientific">Mycolicibacterium confluentis</name>
    <dbReference type="NCBI Taxonomy" id="28047"/>
    <lineage>
        <taxon>Bacteria</taxon>
        <taxon>Bacillati</taxon>
        <taxon>Actinomycetota</taxon>
        <taxon>Actinomycetes</taxon>
        <taxon>Mycobacteriales</taxon>
        <taxon>Mycobacteriaceae</taxon>
        <taxon>Mycolicibacterium</taxon>
    </lineage>
</organism>
<keyword evidence="7" id="KW-1185">Reference proteome</keyword>
<dbReference type="PANTHER" id="PTHR42847:SF4">
    <property type="entry name" value="ALKANESULFONATE MONOOXYGENASE-RELATED"/>
    <property type="match status" value="1"/>
</dbReference>
<dbReference type="GO" id="GO:0046306">
    <property type="term" value="P:alkanesulfonate catabolic process"/>
    <property type="evidence" value="ECO:0007669"/>
    <property type="project" value="TreeGrafter"/>
</dbReference>
<keyword evidence="4" id="KW-0503">Monooxygenase</keyword>
<dbReference type="Gene3D" id="3.20.20.30">
    <property type="entry name" value="Luciferase-like domain"/>
    <property type="match status" value="1"/>
</dbReference>
<evidence type="ECO:0000313" key="7">
    <source>
        <dbReference type="Proteomes" id="UP000466931"/>
    </source>
</evidence>
<dbReference type="GO" id="GO:0008726">
    <property type="term" value="F:alkanesulfonate monooxygenase activity"/>
    <property type="evidence" value="ECO:0007669"/>
    <property type="project" value="TreeGrafter"/>
</dbReference>
<evidence type="ECO:0000256" key="2">
    <source>
        <dbReference type="ARBA" id="ARBA00022643"/>
    </source>
</evidence>
<dbReference type="NCBIfam" id="TIGR03560">
    <property type="entry name" value="F420_Rv1855c"/>
    <property type="match status" value="1"/>
</dbReference>
<dbReference type="InterPro" id="IPR011251">
    <property type="entry name" value="Luciferase-like_dom"/>
</dbReference>
<dbReference type="InterPro" id="IPR036661">
    <property type="entry name" value="Luciferase-like_sf"/>
</dbReference>
<dbReference type="Pfam" id="PF00296">
    <property type="entry name" value="Bac_luciferase"/>
    <property type="match status" value="1"/>
</dbReference>
<evidence type="ECO:0000256" key="4">
    <source>
        <dbReference type="ARBA" id="ARBA00023033"/>
    </source>
</evidence>
<sequence length="320" mass="34007">MKPIGVGVIGASPAGGWAALAHVPALQALPEFESLAVGRDNITLDDGTAVEVTSPDQIAVTAALRSGFDHFYPIAGDPAGPCLEGWTTLTALAQATTRLRLGTLVTGVHYRHPAVLANMAAALDIISGGRLELGIGAGWNELESGAYGIELGTVKERMDRFEEATEVLIGLLSQETTNFDGDFYRLKEARNEPKGPQRPHPPICMGGSGEKRTLRIVAKYADHWNFVIGTPGEFAHKRDVLWSHCTDLGRNPAEITLSAHVWVNPEHDHQKVLAEVAGFAEEGLDLAILYLPPPLDPSALEPLATAIADSGLHVAAEAAS</sequence>
<name>A0A7I7XWD9_9MYCO</name>
<evidence type="ECO:0000256" key="3">
    <source>
        <dbReference type="ARBA" id="ARBA00023002"/>
    </source>
</evidence>
<protein>
    <submittedName>
        <fullName evidence="6">LLM class F420-dependent oxidoreductase</fullName>
    </submittedName>
</protein>
<keyword evidence="3" id="KW-0560">Oxidoreductase</keyword>
<evidence type="ECO:0000259" key="5">
    <source>
        <dbReference type="Pfam" id="PF00296"/>
    </source>
</evidence>
<keyword evidence="1" id="KW-0285">Flavoprotein</keyword>